<feature type="compositionally biased region" description="Low complexity" evidence="2">
    <location>
        <begin position="171"/>
        <end position="184"/>
    </location>
</feature>
<name>A0A2N9GPS5_FAGSY</name>
<evidence type="ECO:0000313" key="4">
    <source>
        <dbReference type="EMBL" id="SPD26010.1"/>
    </source>
</evidence>
<evidence type="ECO:0008006" key="5">
    <source>
        <dbReference type="Google" id="ProtNLM"/>
    </source>
</evidence>
<organism evidence="3">
    <name type="scientific">Fagus sylvatica</name>
    <name type="common">Beechnut</name>
    <dbReference type="NCBI Taxonomy" id="28930"/>
    <lineage>
        <taxon>Eukaryota</taxon>
        <taxon>Viridiplantae</taxon>
        <taxon>Streptophyta</taxon>
        <taxon>Embryophyta</taxon>
        <taxon>Tracheophyta</taxon>
        <taxon>Spermatophyta</taxon>
        <taxon>Magnoliopsida</taxon>
        <taxon>eudicotyledons</taxon>
        <taxon>Gunneridae</taxon>
        <taxon>Pentapetalae</taxon>
        <taxon>rosids</taxon>
        <taxon>fabids</taxon>
        <taxon>Fagales</taxon>
        <taxon>Fagaceae</taxon>
        <taxon>Fagus</taxon>
    </lineage>
</organism>
<dbReference type="EMBL" id="OIVN01002213">
    <property type="protein sequence ID" value="SPD01555.1"/>
    <property type="molecule type" value="Genomic_DNA"/>
</dbReference>
<evidence type="ECO:0000256" key="1">
    <source>
        <dbReference type="SAM" id="Coils"/>
    </source>
</evidence>
<dbReference type="EMBL" id="OIVN01006140">
    <property type="protein sequence ID" value="SPD26010.1"/>
    <property type="molecule type" value="Genomic_DNA"/>
</dbReference>
<gene>
    <name evidence="3" type="ORF">FSB_LOCUS29437</name>
    <name evidence="4" type="ORF">FSB_LOCUS53892</name>
</gene>
<evidence type="ECO:0000313" key="3">
    <source>
        <dbReference type="EMBL" id="SPD01555.1"/>
    </source>
</evidence>
<evidence type="ECO:0000256" key="2">
    <source>
        <dbReference type="SAM" id="MobiDB-lite"/>
    </source>
</evidence>
<sequence>MSRQRFTDIGWQYCKMIDGNHCHVRCNFCGHTMWGGVSRFKEHLAQKRGDVIVCNSCPPDVIMRIQEHLIELSRVKERKQKMNREKLEEDMRRLNNAEANHEQPRLPAINTAKLDAEERDLIKQAIENSLESHEMEKRMAKHEDDELEAACRESMLSYREEMLWRGGGEGSSTTSQASGAGPSSYEYDSDLSF</sequence>
<feature type="region of interest" description="Disordered" evidence="2">
    <location>
        <begin position="162"/>
        <end position="193"/>
    </location>
</feature>
<keyword evidence="1" id="KW-0175">Coiled coil</keyword>
<proteinExistence type="predicted"/>
<protein>
    <recommendedName>
        <fullName evidence="5">BED-type domain-containing protein</fullName>
    </recommendedName>
</protein>
<dbReference type="PANTHER" id="PTHR46951:SF2">
    <property type="entry name" value="BED-TYPE DOMAIN-CONTAINING PROTEIN"/>
    <property type="match status" value="1"/>
</dbReference>
<feature type="coiled-coil region" evidence="1">
    <location>
        <begin position="65"/>
        <end position="97"/>
    </location>
</feature>
<feature type="coiled-coil region" evidence="1">
    <location>
        <begin position="123"/>
        <end position="150"/>
    </location>
</feature>
<reference evidence="3" key="1">
    <citation type="submission" date="2018-02" db="EMBL/GenBank/DDBJ databases">
        <authorList>
            <person name="Cohen D.B."/>
            <person name="Kent A.D."/>
        </authorList>
    </citation>
    <scope>NUCLEOTIDE SEQUENCE</scope>
</reference>
<dbReference type="PANTHER" id="PTHR46951">
    <property type="entry name" value="BED-TYPE DOMAIN-CONTAINING PROTEIN"/>
    <property type="match status" value="1"/>
</dbReference>
<accession>A0A2N9GPS5</accession>
<dbReference type="AlphaFoldDB" id="A0A2N9GPS5"/>